<dbReference type="OMA" id="EMCHAIP"/>
<gene>
    <name evidence="3" type="ORF">F503_04517</name>
</gene>
<feature type="region of interest" description="Disordered" evidence="1">
    <location>
        <begin position="293"/>
        <end position="324"/>
    </location>
</feature>
<dbReference type="PANTHER" id="PTHR40370:SF1">
    <property type="entry name" value="DUF3074 DOMAIN-CONTAINING PROTEIN"/>
    <property type="match status" value="1"/>
</dbReference>
<keyword evidence="4" id="KW-1185">Reference proteome</keyword>
<dbReference type="Proteomes" id="UP000016923">
    <property type="component" value="Unassembled WGS sequence"/>
</dbReference>
<sequence>MAEVPRPSSQPAQAPAASSSRLPQPPAGSIEASSTAAENIAGDSRMLCLLGVPSARFRLLGSNTATFETVIQQLIREAAPLMGSIDDFYNPTFSKKSGWSRKGSKTYTGVAQTGGDVSINVELLTKKLRAPGQDGAEPWACRRSYHSDSATGGTASWDEFYAYMKTQHVDTERAMTDTVVNAKVVAEWGLARYMLPLEGMGRPGAKWSDFTLTIVEMEHRIGSLLDNRVFPVVQVTCQNQPFNEFYVISAPISNWKDYPAAEGSHKLADKDKIVVGSYASVEVFRKVLVTGSGRGRPEAEAGGRSRSRSKSLSRTGGVVGQLRRRLSKRGRLSDAGLAGANPADAALVSANSASSAAAVAPVPDATAADVTTPGANPADNEVSVSHAEGSDIAEWRIEWTMATASHARGNLPLAFQTPVVPGKIAEDVPMFTKWVAAKRDQIAEPVINDVGNLLPADGNDQAGTAAPEGTAGEQAA</sequence>
<dbReference type="HOGENOM" id="CLU_045430_0_0_1"/>
<evidence type="ECO:0000259" key="2">
    <source>
        <dbReference type="Pfam" id="PF11274"/>
    </source>
</evidence>
<dbReference type="OrthoDB" id="6423603at2759"/>
<dbReference type="PANTHER" id="PTHR40370">
    <property type="entry name" value="EXPRESSED PROTEIN"/>
    <property type="match status" value="1"/>
</dbReference>
<feature type="region of interest" description="Disordered" evidence="1">
    <location>
        <begin position="453"/>
        <end position="476"/>
    </location>
</feature>
<evidence type="ECO:0000256" key="1">
    <source>
        <dbReference type="SAM" id="MobiDB-lite"/>
    </source>
</evidence>
<reference evidence="3 4" key="1">
    <citation type="journal article" date="2013" name="BMC Genomics">
        <title>The genome and transcriptome of the pine saprophyte Ophiostoma piceae, and a comparison with the bark beetle-associated pine pathogen Grosmannia clavigera.</title>
        <authorList>
            <person name="Haridas S."/>
            <person name="Wang Y."/>
            <person name="Lim L."/>
            <person name="Massoumi Alamouti S."/>
            <person name="Jackman S."/>
            <person name="Docking R."/>
            <person name="Robertson G."/>
            <person name="Birol I."/>
            <person name="Bohlmann J."/>
            <person name="Breuil C."/>
        </authorList>
    </citation>
    <scope>NUCLEOTIDE SEQUENCE [LARGE SCALE GENOMIC DNA]</scope>
    <source>
        <strain evidence="3 4">UAMH 11346</strain>
    </source>
</reference>
<dbReference type="Pfam" id="PF11274">
    <property type="entry name" value="DUF3074"/>
    <property type="match status" value="1"/>
</dbReference>
<dbReference type="EMBL" id="KE148148">
    <property type="protein sequence ID" value="EPE08930.1"/>
    <property type="molecule type" value="Genomic_DNA"/>
</dbReference>
<feature type="region of interest" description="Disordered" evidence="1">
    <location>
        <begin position="1"/>
        <end position="32"/>
    </location>
</feature>
<dbReference type="AlphaFoldDB" id="S3D6A3"/>
<feature type="compositionally biased region" description="Low complexity" evidence="1">
    <location>
        <begin position="461"/>
        <end position="476"/>
    </location>
</feature>
<accession>S3D6A3</accession>
<feature type="domain" description="DUF3074" evidence="2">
    <location>
        <begin position="139"/>
        <end position="435"/>
    </location>
</feature>
<organism evidence="3 4">
    <name type="scientific">Ophiostoma piceae (strain UAMH 11346)</name>
    <name type="common">Sap stain fungus</name>
    <dbReference type="NCBI Taxonomy" id="1262450"/>
    <lineage>
        <taxon>Eukaryota</taxon>
        <taxon>Fungi</taxon>
        <taxon>Dikarya</taxon>
        <taxon>Ascomycota</taxon>
        <taxon>Pezizomycotina</taxon>
        <taxon>Sordariomycetes</taxon>
        <taxon>Sordariomycetidae</taxon>
        <taxon>Ophiostomatales</taxon>
        <taxon>Ophiostomataceae</taxon>
        <taxon>Ophiostoma</taxon>
    </lineage>
</organism>
<evidence type="ECO:0000313" key="4">
    <source>
        <dbReference type="Proteomes" id="UP000016923"/>
    </source>
</evidence>
<feature type="compositionally biased region" description="Low complexity" evidence="1">
    <location>
        <begin position="1"/>
        <end position="22"/>
    </location>
</feature>
<proteinExistence type="predicted"/>
<protein>
    <recommendedName>
        <fullName evidence="2">DUF3074 domain-containing protein</fullName>
    </recommendedName>
</protein>
<evidence type="ECO:0000313" key="3">
    <source>
        <dbReference type="EMBL" id="EPE08930.1"/>
    </source>
</evidence>
<dbReference type="eggNOG" id="ENOG502QTT5">
    <property type="taxonomic scope" value="Eukaryota"/>
</dbReference>
<dbReference type="VEuPathDB" id="FungiDB:F503_04517"/>
<name>S3D6A3_OPHP1</name>
<dbReference type="InterPro" id="IPR024500">
    <property type="entry name" value="DUF3074"/>
</dbReference>